<keyword evidence="7" id="KW-0479">Metal-binding</keyword>
<dbReference type="Gene3D" id="1.10.132.30">
    <property type="match status" value="1"/>
</dbReference>
<dbReference type="InterPro" id="IPR007066">
    <property type="entry name" value="RNA_pol_Rpb1_3"/>
</dbReference>
<dbReference type="InterPro" id="IPR007073">
    <property type="entry name" value="RNA_pol_Rpb1_7"/>
</dbReference>
<feature type="region of interest" description="Disordered" evidence="16">
    <location>
        <begin position="1513"/>
        <end position="1548"/>
    </location>
</feature>
<sequence>MSVNYQFAHSSAPLRRVDHVRFGIINPDEMKHFSVAQITSFEINDENGKPKIGGLLDPRMGTIDRNFKCQTCGENMTECPGHFGHIDLARPVYHAGFIVKVKRILECVCWYCSKIKLDESNAEFAKAISLKNPTARSKAVWDVCKGRTVCGGSAAQSESDAINKSLNGPMDPEQRNRNMVDEAMGTSKKFRNDGCGHRQPTFFKDGLKLMADFKRSNGEEGAPAPGRQKLTVSQVLQVLKRISDEDAILMGLDPRYARPEWMIMTVMPVPPLAVRPSIQMDAVRESQDDLTHKLNDIVKANARVKACENEGAPMHIIDEFEDLLQFHVVTFMNNEISGYPQATQKSSGRPIKAIRARLKGKEGRLRGNLMGKRVDFSARTVITGDPNISIDQVGVPRSMARNLTYPEVVTPYNIERLQEYVRNGPTEHPGAKYIIRDTGERIDLRYNKRGGDIPLNIGYRVERHLMDDDVVIFNRQPSLHKMSMMGHRVKVMPYSTFRLNLSVTSPYNADFDGDEMNLHAPQSEESRAEIKEICMVPRQIISPQANRPVMGIVQDTLCAIRKFTRRDNLMNRDLVMNLLYQIPDWDGTVPTPAILKPKPMWSGKQIYSLAIPKGINCERFHSTHPDDEKTFCSPGDTRVIVEDGELICGIICKKTVGSSESGLIHVIMSEQGWRSAMNFFNTTQRIIDHWFLHNSFSIGIGDTLTDAETMFNVNSIIQEAYDRVDVLINEAQYDELQPEPGMTFRESFEKKVNNQLNLARDSAGKLVQRRLKEDNNVRQMVVSGSKGSYINVSQMTAAVGQQNVDGKRIPFGFRYRTLPHFAKDDFSPASKGFVENSYLQGLTPQEFYFHAMGGREGLIDTAVKTAETGYIQRRLIKALEDLMVQYDGTVRNSLGQIVQFAYGEDGLDSTHLEGQKIQIIDFSNKDFESKYRVDVMDSEKSFLPGTLEFSVLKNVEGNDEVQRILDEEFDKLKEDRKISRTFIARDGESRRPMPVNLQRLIKNARQIFNIHDRKASDLNPIDIIEKVRKLSESLIVVRGSDKLSQEAQQNATLLFQIYLRSTLSTKRVLQEYHLDSHALEWVLGEIESRFKKAIVNPGEMVGTLAAQSIGEPATQMTLNTFHFAGVSSKNVTLGVPRLKEIINVATNIKTPSLSIYLTDDVNNNADRAKEVIASIEHTTLEQVTAATEIWYDPDVQDTIIEEDQDMVRTYFELPEVEIPIEALSPWLLRLEINRNAFLDKNLTMEEISLKLREIFGNELAIIVSDQNLAKPVIRIRVVDTEGGKADDDDEGRDIEEDVFLRRIESHLLNSVTLRGINGIKRCYLITIENAPFINDEGKFDRKKEWLIETAGINLKEVLWRDFIDYTRTYSNHPVEILETLGIEAARQAIFKEVRNVIQFDGSYVNYRHLALLVDLMTARGHLTAITRHGINRTETGALMRCTFEETVEILMDAASIGDVDDCKGVAENILLGQLAPLGTGAFDVFLDEDALQQAVIDPRAQIYDVGHAAVNPASPYSPSGQMTPYDSRSPGYMPASPGSPTNAMFSPIVDSGAASPGWNPGATPFSPDSYGYSPNSPGYSPASPSYSPSSPNQYNATSPSYSPTSPSYSPTSPSYSPTSPSYSPTSPSYSPTSPSYSPTSPSYSPTSPSYSPTSPSYSPTSPSYSPTSPSYSPTSPSYSPTSPSYSPTSPSYSPTSPSYSTTSPSYSPTSPSYSPTSPSYSPTSPSYSPTSPSYSPTSPSYSPTSPSYSPGMAGYSPTSPSYSPTSPSYSPTSPYGSGGQGSASYSPGQDNGDDDDENNRH</sequence>
<dbReference type="Pfam" id="PF04990">
    <property type="entry name" value="RNA_pol_Rpb1_7"/>
    <property type="match status" value="1"/>
</dbReference>
<dbReference type="FunFam" id="3.30.1490.180:FF:000001">
    <property type="entry name" value="DNA-directed RNA polymerase subunit"/>
    <property type="match status" value="1"/>
</dbReference>
<dbReference type="InterPro" id="IPR007083">
    <property type="entry name" value="RNA_pol_Rpb1_4"/>
</dbReference>
<keyword evidence="11" id="KW-0238">DNA-binding</keyword>
<evidence type="ECO:0000256" key="14">
    <source>
        <dbReference type="ARBA" id="ARBA00048552"/>
    </source>
</evidence>
<dbReference type="OrthoDB" id="270392at2759"/>
<dbReference type="PRINTS" id="PR01217">
    <property type="entry name" value="PRICHEXTENSN"/>
</dbReference>
<evidence type="ECO:0000256" key="2">
    <source>
        <dbReference type="ARBA" id="ARBA00006460"/>
    </source>
</evidence>
<dbReference type="InterPro" id="IPR006592">
    <property type="entry name" value="RNA_pol_N"/>
</dbReference>
<dbReference type="Pfam" id="PF05001">
    <property type="entry name" value="RNA_pol_Rpb1_R"/>
    <property type="match status" value="11"/>
</dbReference>
<proteinExistence type="inferred from homology"/>
<comment type="catalytic activity">
    <reaction evidence="14 15">
        <text>RNA(n) + a ribonucleoside 5'-triphosphate = RNA(n+1) + diphosphate</text>
        <dbReference type="Rhea" id="RHEA:21248"/>
        <dbReference type="Rhea" id="RHEA-COMP:14527"/>
        <dbReference type="Rhea" id="RHEA-COMP:17342"/>
        <dbReference type="ChEBI" id="CHEBI:33019"/>
        <dbReference type="ChEBI" id="CHEBI:61557"/>
        <dbReference type="ChEBI" id="CHEBI:140395"/>
        <dbReference type="EC" id="2.7.7.6"/>
    </reaction>
</comment>
<dbReference type="FunFam" id="1.10.132.30:FF:000001">
    <property type="entry name" value="DNA-directed RNA polymerase subunit"/>
    <property type="match status" value="1"/>
</dbReference>
<evidence type="ECO:0000256" key="15">
    <source>
        <dbReference type="RuleBase" id="RU004279"/>
    </source>
</evidence>
<dbReference type="GO" id="GO:0006368">
    <property type="term" value="P:transcription elongation by RNA polymerase II"/>
    <property type="evidence" value="ECO:0007669"/>
    <property type="project" value="UniProtKB-ARBA"/>
</dbReference>
<dbReference type="Pfam" id="PF04998">
    <property type="entry name" value="RNA_pol_Rpb1_5"/>
    <property type="match status" value="1"/>
</dbReference>
<dbReference type="InterPro" id="IPR007080">
    <property type="entry name" value="RNA_pol_Rpb1_1"/>
</dbReference>
<organism evidence="18 19">
    <name type="scientific">Mycoemilia scoparia</name>
    <dbReference type="NCBI Taxonomy" id="417184"/>
    <lineage>
        <taxon>Eukaryota</taxon>
        <taxon>Fungi</taxon>
        <taxon>Fungi incertae sedis</taxon>
        <taxon>Zoopagomycota</taxon>
        <taxon>Kickxellomycotina</taxon>
        <taxon>Kickxellomycetes</taxon>
        <taxon>Kickxellales</taxon>
        <taxon>Kickxellaceae</taxon>
        <taxon>Mycoemilia</taxon>
    </lineage>
</organism>
<accession>A0A9W7ZVP1</accession>
<keyword evidence="4" id="KW-0597">Phosphoprotein</keyword>
<evidence type="ECO:0000256" key="8">
    <source>
        <dbReference type="ARBA" id="ARBA00022737"/>
    </source>
</evidence>
<keyword evidence="9" id="KW-0862">Zinc</keyword>
<dbReference type="PANTHER" id="PTHR19376:SF37">
    <property type="entry name" value="DNA-DIRECTED RNA POLYMERASE II SUBUNIT RPB1"/>
    <property type="match status" value="1"/>
</dbReference>
<dbReference type="CDD" id="cd02584">
    <property type="entry name" value="RNAP_II_Rpb1_C"/>
    <property type="match status" value="1"/>
</dbReference>
<dbReference type="FunFam" id="1.10.274.100:FF:000001">
    <property type="entry name" value="DNA-directed RNA polymerase subunit"/>
    <property type="match status" value="1"/>
</dbReference>
<dbReference type="EMBL" id="JANBPU010000224">
    <property type="protein sequence ID" value="KAJ1914006.1"/>
    <property type="molecule type" value="Genomic_DNA"/>
</dbReference>
<evidence type="ECO:0000256" key="1">
    <source>
        <dbReference type="ARBA" id="ARBA00004123"/>
    </source>
</evidence>
<dbReference type="GO" id="GO:0003899">
    <property type="term" value="F:DNA-directed RNA polymerase activity"/>
    <property type="evidence" value="ECO:0007669"/>
    <property type="project" value="UniProtKB-EC"/>
</dbReference>
<comment type="caution">
    <text evidence="18">The sequence shown here is derived from an EMBL/GenBank/DDBJ whole genome shotgun (WGS) entry which is preliminary data.</text>
</comment>
<evidence type="ECO:0000256" key="4">
    <source>
        <dbReference type="ARBA" id="ARBA00022553"/>
    </source>
</evidence>
<dbReference type="InterPro" id="IPR044893">
    <property type="entry name" value="RNA_pol_Rpb1_clamp_domain"/>
</dbReference>
<feature type="domain" description="RNA polymerase N-terminal" evidence="17">
    <location>
        <begin position="260"/>
        <end position="564"/>
    </location>
</feature>
<dbReference type="Proteomes" id="UP001150538">
    <property type="component" value="Unassembled WGS sequence"/>
</dbReference>
<dbReference type="PANTHER" id="PTHR19376">
    <property type="entry name" value="DNA-DIRECTED RNA POLYMERASE"/>
    <property type="match status" value="1"/>
</dbReference>
<dbReference type="InterPro" id="IPR038120">
    <property type="entry name" value="Rpb1_funnel_sf"/>
</dbReference>
<keyword evidence="10" id="KW-0460">Magnesium</keyword>
<dbReference type="SUPFAM" id="SSF64484">
    <property type="entry name" value="beta and beta-prime subunits of DNA dependent RNA-polymerase"/>
    <property type="match status" value="1"/>
</dbReference>
<gene>
    <name evidence="18" type="primary">RPO21</name>
    <name evidence="18" type="ORF">H4219_004973</name>
</gene>
<dbReference type="GO" id="GO:0005665">
    <property type="term" value="C:RNA polymerase II, core complex"/>
    <property type="evidence" value="ECO:0007669"/>
    <property type="project" value="TreeGrafter"/>
</dbReference>
<dbReference type="Gene3D" id="2.40.40.20">
    <property type="match status" value="1"/>
</dbReference>
<dbReference type="SMART" id="SM00663">
    <property type="entry name" value="RPOLA_N"/>
    <property type="match status" value="1"/>
</dbReference>
<dbReference type="Gene3D" id="3.30.1360.140">
    <property type="match status" value="1"/>
</dbReference>
<dbReference type="Pfam" id="PF05000">
    <property type="entry name" value="RNA_pol_Rpb1_4"/>
    <property type="match status" value="1"/>
</dbReference>
<keyword evidence="6 15" id="KW-0548">Nucleotidyltransferase</keyword>
<dbReference type="InterPro" id="IPR045867">
    <property type="entry name" value="DNA-dir_RpoC_beta_prime"/>
</dbReference>
<evidence type="ECO:0000313" key="19">
    <source>
        <dbReference type="Proteomes" id="UP001150538"/>
    </source>
</evidence>
<evidence type="ECO:0000256" key="5">
    <source>
        <dbReference type="ARBA" id="ARBA00022679"/>
    </source>
</evidence>
<evidence type="ECO:0000256" key="6">
    <source>
        <dbReference type="ARBA" id="ARBA00022695"/>
    </source>
</evidence>
<comment type="function">
    <text evidence="15">DNA-dependent RNA polymerase catalyzes the transcription of DNA into RNA using the four ribonucleoside triphosphates as substrates.</text>
</comment>
<evidence type="ECO:0000256" key="10">
    <source>
        <dbReference type="ARBA" id="ARBA00022842"/>
    </source>
</evidence>
<dbReference type="InterPro" id="IPR000684">
    <property type="entry name" value="RNA_pol_II_repeat_euk"/>
</dbReference>
<keyword evidence="5 15" id="KW-0808">Transferase</keyword>
<dbReference type="Gene3D" id="1.10.150.390">
    <property type="match status" value="1"/>
</dbReference>
<keyword evidence="3 15" id="KW-0240">DNA-directed RNA polymerase</keyword>
<comment type="subcellular location">
    <subcellularLocation>
        <location evidence="1">Nucleus</location>
    </subcellularLocation>
</comment>
<dbReference type="InterPro" id="IPR007081">
    <property type="entry name" value="RNA_pol_Rpb1_5"/>
</dbReference>
<keyword evidence="12 15" id="KW-0804">Transcription</keyword>
<dbReference type="EC" id="2.7.7.6" evidence="15"/>
<evidence type="ECO:0000256" key="3">
    <source>
        <dbReference type="ARBA" id="ARBA00022478"/>
    </source>
</evidence>
<dbReference type="Pfam" id="PF04992">
    <property type="entry name" value="RNA_pol_Rpb1_6"/>
    <property type="match status" value="1"/>
</dbReference>
<protein>
    <recommendedName>
        <fullName evidence="15">DNA-directed RNA polymerase subunit</fullName>
        <ecNumber evidence="15">2.7.7.6</ecNumber>
    </recommendedName>
</protein>
<evidence type="ECO:0000256" key="16">
    <source>
        <dbReference type="SAM" id="MobiDB-lite"/>
    </source>
</evidence>
<comment type="similarity">
    <text evidence="2 15">Belongs to the RNA polymerase beta' chain family.</text>
</comment>
<evidence type="ECO:0000256" key="13">
    <source>
        <dbReference type="ARBA" id="ARBA00023242"/>
    </source>
</evidence>
<evidence type="ECO:0000313" key="18">
    <source>
        <dbReference type="EMBL" id="KAJ1914006.1"/>
    </source>
</evidence>
<keyword evidence="8" id="KW-0677">Repeat</keyword>
<reference evidence="18" key="1">
    <citation type="submission" date="2022-07" db="EMBL/GenBank/DDBJ databases">
        <title>Phylogenomic reconstructions and comparative analyses of Kickxellomycotina fungi.</title>
        <authorList>
            <person name="Reynolds N.K."/>
            <person name="Stajich J.E."/>
            <person name="Barry K."/>
            <person name="Grigoriev I.V."/>
            <person name="Crous P."/>
            <person name="Smith M.E."/>
        </authorList>
    </citation>
    <scope>NUCLEOTIDE SEQUENCE</scope>
    <source>
        <strain evidence="18">NBRC 100468</strain>
    </source>
</reference>
<dbReference type="Pfam" id="PF00623">
    <property type="entry name" value="RNA_pol_Rpb1_2"/>
    <property type="match status" value="1"/>
</dbReference>
<keyword evidence="19" id="KW-1185">Reference proteome</keyword>
<dbReference type="Pfam" id="PF04997">
    <property type="entry name" value="RNA_pol_Rpb1_1"/>
    <property type="match status" value="1"/>
</dbReference>
<evidence type="ECO:0000256" key="11">
    <source>
        <dbReference type="ARBA" id="ARBA00023125"/>
    </source>
</evidence>
<evidence type="ECO:0000259" key="17">
    <source>
        <dbReference type="SMART" id="SM00663"/>
    </source>
</evidence>
<dbReference type="FunFam" id="4.10.860.120:FF:000003">
    <property type="entry name" value="DNA-directed RNA polymerase subunit"/>
    <property type="match status" value="1"/>
</dbReference>
<evidence type="ECO:0000256" key="12">
    <source>
        <dbReference type="ARBA" id="ARBA00023163"/>
    </source>
</evidence>
<feature type="region of interest" description="Disordered" evidence="16">
    <location>
        <begin position="1575"/>
        <end position="1801"/>
    </location>
</feature>
<evidence type="ECO:0000256" key="7">
    <source>
        <dbReference type="ARBA" id="ARBA00022723"/>
    </source>
</evidence>
<dbReference type="Gene3D" id="6.20.50.80">
    <property type="match status" value="1"/>
</dbReference>
<dbReference type="InterPro" id="IPR000722">
    <property type="entry name" value="RNA_pol_asu"/>
</dbReference>
<dbReference type="Gene3D" id="6.10.250.2940">
    <property type="match status" value="1"/>
</dbReference>
<dbReference type="Gene3D" id="4.10.860.120">
    <property type="entry name" value="RNA polymerase II, clamp domain"/>
    <property type="match status" value="2"/>
</dbReference>
<dbReference type="FunFam" id="3.30.1360.140:FF:000001">
    <property type="entry name" value="DNA-directed RNA polymerase subunit"/>
    <property type="match status" value="1"/>
</dbReference>
<dbReference type="InterPro" id="IPR007075">
    <property type="entry name" value="RNA_pol_Rpb1_6"/>
</dbReference>
<evidence type="ECO:0000256" key="9">
    <source>
        <dbReference type="ARBA" id="ARBA00022833"/>
    </source>
</evidence>
<dbReference type="GO" id="GO:0003677">
    <property type="term" value="F:DNA binding"/>
    <property type="evidence" value="ECO:0007669"/>
    <property type="project" value="UniProtKB-KW"/>
</dbReference>
<dbReference type="Pfam" id="PF04983">
    <property type="entry name" value="RNA_pol_Rpb1_3"/>
    <property type="match status" value="1"/>
</dbReference>
<dbReference type="GO" id="GO:0046872">
    <property type="term" value="F:metal ion binding"/>
    <property type="evidence" value="ECO:0007669"/>
    <property type="project" value="UniProtKB-KW"/>
</dbReference>
<dbReference type="FunFam" id="1.10.150.390:FF:000001">
    <property type="entry name" value="DNA-directed RNA polymerase subunit"/>
    <property type="match status" value="1"/>
</dbReference>
<dbReference type="Gene3D" id="3.30.1490.180">
    <property type="entry name" value="RNA polymerase ii"/>
    <property type="match status" value="1"/>
</dbReference>
<dbReference type="InterPro" id="IPR038593">
    <property type="entry name" value="RNA_pol_Rpb1_7_sf"/>
</dbReference>
<feature type="compositionally biased region" description="Polar residues" evidence="16">
    <location>
        <begin position="1514"/>
        <end position="1526"/>
    </location>
</feature>
<feature type="compositionally biased region" description="Acidic residues" evidence="16">
    <location>
        <begin position="1791"/>
        <end position="1801"/>
    </location>
</feature>
<dbReference type="CDD" id="cd02733">
    <property type="entry name" value="RNAP_II_RPB1_N"/>
    <property type="match status" value="1"/>
</dbReference>
<name>A0A9W7ZVP1_9FUNG</name>
<dbReference type="Gene3D" id="1.10.274.100">
    <property type="entry name" value="RNA polymerase Rpb1, domain 3"/>
    <property type="match status" value="1"/>
</dbReference>
<keyword evidence="13" id="KW-0539">Nucleus</keyword>
<dbReference type="NCBIfam" id="NF006336">
    <property type="entry name" value="PRK08566.1"/>
    <property type="match status" value="1"/>
</dbReference>
<feature type="compositionally biased region" description="Low complexity" evidence="16">
    <location>
        <begin position="1575"/>
        <end position="1775"/>
    </location>
</feature>
<dbReference type="InterPro" id="IPR042102">
    <property type="entry name" value="RNA_pol_Rpb1_3_sf"/>
</dbReference>
<dbReference type="PROSITE" id="PS00115">
    <property type="entry name" value="RNA_POL_II_REPEAT"/>
    <property type="match status" value="14"/>
</dbReference>
<dbReference type="FunFam" id="2.40.40.20:FF:000019">
    <property type="entry name" value="DNA-directed RNA polymerase II subunit RPB1"/>
    <property type="match status" value="1"/>
</dbReference>